<keyword evidence="2" id="KW-1185">Reference proteome</keyword>
<gene>
    <name evidence="1" type="ORF">H6G94_22060</name>
</gene>
<name>A0ABR8HF97_NOSPU</name>
<proteinExistence type="predicted"/>
<dbReference type="RefSeq" id="WP_190951077.1">
    <property type="nucleotide sequence ID" value="NZ_JACJTC010000016.1"/>
</dbReference>
<dbReference type="Proteomes" id="UP000606396">
    <property type="component" value="Unassembled WGS sequence"/>
</dbReference>
<protein>
    <submittedName>
        <fullName evidence="1">Uncharacterized protein</fullName>
    </submittedName>
</protein>
<comment type="caution">
    <text evidence="1">The sequence shown here is derived from an EMBL/GenBank/DDBJ whole genome shotgun (WGS) entry which is preliminary data.</text>
</comment>
<dbReference type="EMBL" id="JACJTC010000016">
    <property type="protein sequence ID" value="MBD2613926.1"/>
    <property type="molecule type" value="Genomic_DNA"/>
</dbReference>
<organism evidence="1 2">
    <name type="scientific">Nostoc punctiforme FACHB-252</name>
    <dbReference type="NCBI Taxonomy" id="1357509"/>
    <lineage>
        <taxon>Bacteria</taxon>
        <taxon>Bacillati</taxon>
        <taxon>Cyanobacteriota</taxon>
        <taxon>Cyanophyceae</taxon>
        <taxon>Nostocales</taxon>
        <taxon>Nostocaceae</taxon>
        <taxon>Nostoc</taxon>
    </lineage>
</organism>
<accession>A0ABR8HF97</accession>
<reference evidence="1 2" key="1">
    <citation type="journal article" date="2020" name="ISME J.">
        <title>Comparative genomics reveals insights into cyanobacterial evolution and habitat adaptation.</title>
        <authorList>
            <person name="Chen M.Y."/>
            <person name="Teng W.K."/>
            <person name="Zhao L."/>
            <person name="Hu C.X."/>
            <person name="Zhou Y.K."/>
            <person name="Han B.P."/>
            <person name="Song L.R."/>
            <person name="Shu W.S."/>
        </authorList>
    </citation>
    <scope>NUCLEOTIDE SEQUENCE [LARGE SCALE GENOMIC DNA]</scope>
    <source>
        <strain evidence="1 2">FACHB-252</strain>
    </source>
</reference>
<evidence type="ECO:0000313" key="2">
    <source>
        <dbReference type="Proteomes" id="UP000606396"/>
    </source>
</evidence>
<sequence length="134" mass="15397">MRIMPGKFLDDFQTYQKQEWTPSDISDGFRPQFQEVSQPLNHAARAIALALMDSSTLFIWQTSDRMGNIWWIIDDSLSGNRFHALSEEEVFAWLVQHHYAKPNSSQSISSDVDFIIKKSLVYNKQKGIGNTNSV</sequence>
<evidence type="ECO:0000313" key="1">
    <source>
        <dbReference type="EMBL" id="MBD2613926.1"/>
    </source>
</evidence>